<feature type="domain" description="RRM" evidence="5">
    <location>
        <begin position="910"/>
        <end position="986"/>
    </location>
</feature>
<feature type="compositionally biased region" description="Low complexity" evidence="4">
    <location>
        <begin position="665"/>
        <end position="674"/>
    </location>
</feature>
<dbReference type="Proteomes" id="UP001054837">
    <property type="component" value="Unassembled WGS sequence"/>
</dbReference>
<dbReference type="InterPro" id="IPR000504">
    <property type="entry name" value="RRM_dom"/>
</dbReference>
<dbReference type="Pfam" id="PF00076">
    <property type="entry name" value="RRM_1"/>
    <property type="match status" value="3"/>
</dbReference>
<gene>
    <name evidence="6" type="primary">RBM12</name>
    <name evidence="6" type="ORF">CDAR_178661</name>
</gene>
<comment type="caution">
    <text evidence="6">The sequence shown here is derived from an EMBL/GenBank/DDBJ whole genome shotgun (WGS) entry which is preliminary data.</text>
</comment>
<dbReference type="InterPro" id="IPR035979">
    <property type="entry name" value="RBD_domain_sf"/>
</dbReference>
<evidence type="ECO:0000256" key="1">
    <source>
        <dbReference type="ARBA" id="ARBA00022737"/>
    </source>
</evidence>
<dbReference type="PANTHER" id="PTHR13976">
    <property type="entry name" value="HETEROGENEOUS NUCLEAR RIBONUCLEOPROTEIN-RELATED"/>
    <property type="match status" value="1"/>
</dbReference>
<feature type="compositionally biased region" description="Basic and acidic residues" evidence="4">
    <location>
        <begin position="358"/>
        <end position="375"/>
    </location>
</feature>
<evidence type="ECO:0000313" key="7">
    <source>
        <dbReference type="Proteomes" id="UP001054837"/>
    </source>
</evidence>
<evidence type="ECO:0000256" key="3">
    <source>
        <dbReference type="PROSITE-ProRule" id="PRU00176"/>
    </source>
</evidence>
<feature type="region of interest" description="Disordered" evidence="4">
    <location>
        <begin position="145"/>
        <end position="234"/>
    </location>
</feature>
<keyword evidence="1" id="KW-0677">Repeat</keyword>
<feature type="region of interest" description="Disordered" evidence="4">
    <location>
        <begin position="778"/>
        <end position="899"/>
    </location>
</feature>
<feature type="compositionally biased region" description="Pro residues" evidence="4">
    <location>
        <begin position="638"/>
        <end position="657"/>
    </location>
</feature>
<dbReference type="CDD" id="cd12254">
    <property type="entry name" value="RRM_hnRNPH_ESRPs_RBM12_like"/>
    <property type="match status" value="2"/>
</dbReference>
<sequence length="986" mass="111293">MSVIIRLQNLPWAASANDIRRYFEGLKIPEGGVHIVGGELGDVFIAFSTDEDARQAMLRDGGKIHEMQIKLFLSSRSEMTNVIEKTRQQSQYLPLQQQPAMPIKHSLMHPAVPVQHQSNMPAMVSVQQPIVSHSQQSGITVAASVENDRKLSPGSSLHRLTEKSPIRDRNYSPDPRRDMRRDRSRSPIRRVGSDVDRRNDRFGRDDRVYDENAQYRENRQLLKADSARHNNDDMNRRGVYRQTASHNYYESPTNDNLPINLKNIDWSNAAFALNNNREKQNSLSALNSSSANSFVQQSREAYMPFTTESYEQMPSSNKEQMSNQVAEREKRQMRFNDRYPSTRGPAPFPRSSQVSSKIMDETAKDGSFNDKKFQDVSHLTGPKPSDEQPENSQWAKKRQGLLKPPVRKDSSWKNNQYGTPDQIKPGSGRYEEFSRRGPPVHNDNHWQEPPPIAVEIKGVPPDVIMSEILGLFQNVNIPATNICIKGNNQGTEKFFVRFNHPNECKQVLGEQPYYIRNYLCQVSACPLEAFEAAASASKPRMKIIPKEEDLVLQLRGLPFSCSENNVEQFFKGLRIVDMHLEKSPDGKCSGVGFVQFSSMNDYRVALTLNGKMIGHRYITISVASKESLAVARGSNYPPQKPRSPPHASGPPHGFPPRPKGRNEFPPGNLGNGPLAPKRRPPTNFSISLRGLPDRVTNDDIANFFRDTGINIRAFHIMLNADKLPNGDAFIEVPNKRDADAALRKNGEVMRGMHVSVTPIAFEKMSEILHGPVAILPPPPPMALLQTPPDQERPLRRPLLPQVPDRERFENSPDLLPSERMDFDPPNNQPRFDGPYPPRGPDFPQGIRPRPGFPRGERPRMEGPYPGGRPPMERPMRPPHGRMRGPFPNRPPFNGPPAQTSDPVCFGAPGCVVSVNNLHFRATLENVLEFFKDYKLSKDSVIRRFNENKQVTGEARVAFQSPRDAQKAVRELNHKSIMGRSLSLALL</sequence>
<feature type="compositionally biased region" description="Low complexity" evidence="4">
    <location>
        <begin position="842"/>
        <end position="853"/>
    </location>
</feature>
<feature type="region of interest" description="Disordered" evidence="4">
    <location>
        <begin position="632"/>
        <end position="690"/>
    </location>
</feature>
<dbReference type="SMART" id="SM00360">
    <property type="entry name" value="RRM"/>
    <property type="match status" value="4"/>
</dbReference>
<proteinExistence type="predicted"/>
<organism evidence="6 7">
    <name type="scientific">Caerostris darwini</name>
    <dbReference type="NCBI Taxonomy" id="1538125"/>
    <lineage>
        <taxon>Eukaryota</taxon>
        <taxon>Metazoa</taxon>
        <taxon>Ecdysozoa</taxon>
        <taxon>Arthropoda</taxon>
        <taxon>Chelicerata</taxon>
        <taxon>Arachnida</taxon>
        <taxon>Araneae</taxon>
        <taxon>Araneomorphae</taxon>
        <taxon>Entelegynae</taxon>
        <taxon>Araneoidea</taxon>
        <taxon>Araneidae</taxon>
        <taxon>Caerostris</taxon>
    </lineage>
</organism>
<feature type="compositionally biased region" description="Basic and acidic residues" evidence="4">
    <location>
        <begin position="159"/>
        <end position="234"/>
    </location>
</feature>
<feature type="domain" description="RRM" evidence="5">
    <location>
        <begin position="684"/>
        <end position="766"/>
    </location>
</feature>
<name>A0AAV4PHC3_9ARAC</name>
<dbReference type="AlphaFoldDB" id="A0AAV4PHC3"/>
<reference evidence="6 7" key="1">
    <citation type="submission" date="2021-06" db="EMBL/GenBank/DDBJ databases">
        <title>Caerostris darwini draft genome.</title>
        <authorList>
            <person name="Kono N."/>
            <person name="Arakawa K."/>
        </authorList>
    </citation>
    <scope>NUCLEOTIDE SEQUENCE [LARGE SCALE GENOMIC DNA]</scope>
</reference>
<dbReference type="InterPro" id="IPR012677">
    <property type="entry name" value="Nucleotide-bd_a/b_plait_sf"/>
</dbReference>
<dbReference type="SUPFAM" id="SSF54928">
    <property type="entry name" value="RNA-binding domain, RBD"/>
    <property type="match status" value="3"/>
</dbReference>
<dbReference type="InterPro" id="IPR050666">
    <property type="entry name" value="ESRP"/>
</dbReference>
<dbReference type="Gene3D" id="3.30.70.330">
    <property type="match status" value="4"/>
</dbReference>
<dbReference type="CDD" id="cd12510">
    <property type="entry name" value="RRM1_RBM12_like"/>
    <property type="match status" value="1"/>
</dbReference>
<dbReference type="PROSITE" id="PS50102">
    <property type="entry name" value="RRM"/>
    <property type="match status" value="3"/>
</dbReference>
<keyword evidence="7" id="KW-1185">Reference proteome</keyword>
<dbReference type="EMBL" id="BPLQ01002703">
    <property type="protein sequence ID" value="GIX95126.1"/>
    <property type="molecule type" value="Genomic_DNA"/>
</dbReference>
<dbReference type="GO" id="GO:0003723">
    <property type="term" value="F:RNA binding"/>
    <property type="evidence" value="ECO:0007669"/>
    <property type="project" value="UniProtKB-UniRule"/>
</dbReference>
<keyword evidence="2 3" id="KW-0694">RNA-binding</keyword>
<protein>
    <recommendedName>
        <fullName evidence="5">RRM domain-containing protein</fullName>
    </recommendedName>
</protein>
<evidence type="ECO:0000256" key="4">
    <source>
        <dbReference type="SAM" id="MobiDB-lite"/>
    </source>
</evidence>
<accession>A0AAV4PHC3</accession>
<feature type="region of interest" description="Disordered" evidence="4">
    <location>
        <begin position="333"/>
        <end position="449"/>
    </location>
</feature>
<feature type="region of interest" description="Disordered" evidence="4">
    <location>
        <begin position="309"/>
        <end position="328"/>
    </location>
</feature>
<feature type="domain" description="RRM" evidence="5">
    <location>
        <begin position="550"/>
        <end position="625"/>
    </location>
</feature>
<evidence type="ECO:0000256" key="2">
    <source>
        <dbReference type="ARBA" id="ARBA00022884"/>
    </source>
</evidence>
<feature type="compositionally biased region" description="Basic and acidic residues" evidence="4">
    <location>
        <begin position="803"/>
        <end position="822"/>
    </location>
</feature>
<feature type="compositionally biased region" description="Polar residues" evidence="4">
    <location>
        <begin position="309"/>
        <end position="325"/>
    </location>
</feature>
<evidence type="ECO:0000313" key="6">
    <source>
        <dbReference type="EMBL" id="GIX95126.1"/>
    </source>
</evidence>
<evidence type="ECO:0000259" key="5">
    <source>
        <dbReference type="PROSITE" id="PS50102"/>
    </source>
</evidence>